<evidence type="ECO:0000259" key="3">
    <source>
        <dbReference type="Pfam" id="PF01576"/>
    </source>
</evidence>
<accession>A0A7R8W678</accession>
<dbReference type="GO" id="GO:0005737">
    <property type="term" value="C:cytoplasm"/>
    <property type="evidence" value="ECO:0007669"/>
    <property type="project" value="TreeGrafter"/>
</dbReference>
<gene>
    <name evidence="4" type="ORF">CTOB1V02_LOCUS984</name>
</gene>
<feature type="region of interest" description="Disordered" evidence="2">
    <location>
        <begin position="831"/>
        <end position="899"/>
    </location>
</feature>
<dbReference type="GO" id="GO:0016460">
    <property type="term" value="C:myosin II complex"/>
    <property type="evidence" value="ECO:0007669"/>
    <property type="project" value="TreeGrafter"/>
</dbReference>
<feature type="compositionally biased region" description="Acidic residues" evidence="2">
    <location>
        <begin position="838"/>
        <end position="849"/>
    </location>
</feature>
<feature type="compositionally biased region" description="Polar residues" evidence="2">
    <location>
        <begin position="889"/>
        <end position="899"/>
    </location>
</feature>
<dbReference type="OrthoDB" id="2914378at2759"/>
<organism evidence="4">
    <name type="scientific">Cyprideis torosa</name>
    <dbReference type="NCBI Taxonomy" id="163714"/>
    <lineage>
        <taxon>Eukaryota</taxon>
        <taxon>Metazoa</taxon>
        <taxon>Ecdysozoa</taxon>
        <taxon>Arthropoda</taxon>
        <taxon>Crustacea</taxon>
        <taxon>Oligostraca</taxon>
        <taxon>Ostracoda</taxon>
        <taxon>Podocopa</taxon>
        <taxon>Podocopida</taxon>
        <taxon>Cytherocopina</taxon>
        <taxon>Cytheroidea</taxon>
        <taxon>Cytherideidae</taxon>
        <taxon>Cyprideis</taxon>
    </lineage>
</organism>
<feature type="compositionally biased region" description="Low complexity" evidence="2">
    <location>
        <begin position="65"/>
        <end position="75"/>
    </location>
</feature>
<feature type="compositionally biased region" description="Low complexity" evidence="2">
    <location>
        <begin position="182"/>
        <end position="191"/>
    </location>
</feature>
<dbReference type="InterPro" id="IPR002928">
    <property type="entry name" value="Myosin_tail"/>
</dbReference>
<feature type="compositionally biased region" description="Basic and acidic residues" evidence="2">
    <location>
        <begin position="366"/>
        <end position="389"/>
    </location>
</feature>
<feature type="compositionally biased region" description="Basic and acidic residues" evidence="2">
    <location>
        <begin position="873"/>
        <end position="884"/>
    </location>
</feature>
<evidence type="ECO:0000256" key="1">
    <source>
        <dbReference type="ARBA" id="ARBA00023054"/>
    </source>
</evidence>
<name>A0A7R8W678_9CRUS</name>
<feature type="compositionally biased region" description="Basic and acidic residues" evidence="2">
    <location>
        <begin position="337"/>
        <end position="346"/>
    </location>
</feature>
<dbReference type="EMBL" id="OB660134">
    <property type="protein sequence ID" value="CAD7222989.1"/>
    <property type="molecule type" value="Genomic_DNA"/>
</dbReference>
<reference evidence="4" key="1">
    <citation type="submission" date="2020-11" db="EMBL/GenBank/DDBJ databases">
        <authorList>
            <person name="Tran Van P."/>
        </authorList>
    </citation>
    <scope>NUCLEOTIDE SEQUENCE</scope>
</reference>
<evidence type="ECO:0000313" key="4">
    <source>
        <dbReference type="EMBL" id="CAD7222989.1"/>
    </source>
</evidence>
<feature type="compositionally biased region" description="Low complexity" evidence="2">
    <location>
        <begin position="268"/>
        <end position="282"/>
    </location>
</feature>
<feature type="compositionally biased region" description="Low complexity" evidence="2">
    <location>
        <begin position="290"/>
        <end position="305"/>
    </location>
</feature>
<dbReference type="GO" id="GO:0031032">
    <property type="term" value="P:actomyosin structure organization"/>
    <property type="evidence" value="ECO:0007669"/>
    <property type="project" value="TreeGrafter"/>
</dbReference>
<dbReference type="GO" id="GO:0051015">
    <property type="term" value="F:actin filament binding"/>
    <property type="evidence" value="ECO:0007669"/>
    <property type="project" value="TreeGrafter"/>
</dbReference>
<feature type="region of interest" description="Disordered" evidence="2">
    <location>
        <begin position="1"/>
        <end position="350"/>
    </location>
</feature>
<dbReference type="PANTHER" id="PTHR45615">
    <property type="entry name" value="MYOSIN HEAVY CHAIN, NON-MUSCLE"/>
    <property type="match status" value="1"/>
</dbReference>
<proteinExistence type="predicted"/>
<dbReference type="GO" id="GO:0032982">
    <property type="term" value="C:myosin filament"/>
    <property type="evidence" value="ECO:0007669"/>
    <property type="project" value="TreeGrafter"/>
</dbReference>
<protein>
    <recommendedName>
        <fullName evidence="3">Myosin tail domain-containing protein</fullName>
    </recommendedName>
</protein>
<keyword evidence="1" id="KW-0175">Coiled coil</keyword>
<dbReference type="PANTHER" id="PTHR45615:SF36">
    <property type="entry name" value="MYOSIN HEAVY CHAIN-LIKE, ISOFORM B-RELATED"/>
    <property type="match status" value="1"/>
</dbReference>
<feature type="domain" description="Myosin tail" evidence="3">
    <location>
        <begin position="404"/>
        <end position="567"/>
    </location>
</feature>
<dbReference type="AlphaFoldDB" id="A0A7R8W678"/>
<feature type="compositionally biased region" description="Basic and acidic residues" evidence="2">
    <location>
        <begin position="316"/>
        <end position="325"/>
    </location>
</feature>
<feature type="region of interest" description="Disordered" evidence="2">
    <location>
        <begin position="366"/>
        <end position="396"/>
    </location>
</feature>
<evidence type="ECO:0000256" key="2">
    <source>
        <dbReference type="SAM" id="MobiDB-lite"/>
    </source>
</evidence>
<sequence>MTTTLCPNSTSAPSSNVWRMPQPKRSQSGSVKELARKFSSTDDLTDTSTWRANGGTRSPLPSLPPVDDGNNNDPNWRPPTESPPRKPSSSGGRLADAVARLERKISGVNPPLSPEEARRKKPSLPESRRPVSMFSSMRISEDLLDLIRSEDKNKGRPEPPSLPLLPTERATSAGPRSLDFRPTTTTTAAPGKGPPTPVSQPKMLKELAETAHSMKVTAFPSRNPPPTPVQKDSPRLSPRVTTLEEFSTRGILTPPRTPALHLPPAQRSTSPSSNSQQSSLNSRAIERGVLSEPSSSLPQSPAPAEDVPESVTRMPANEEMKKAPAEDVPESVTRMPANEEMKKVSNDETEAVAEVRDLPFVEKEDTKIIEMDAEPRKQDLSDNIRHSSSEDFSEQSLKLELELKEERMRSLKKEIDDLSSSDKGQADINALKRNKHELELRCKEQEEELDDLAGQVQMLEQAKVRLEMSLEQMRKEQRKELQQRDEEMDDVRSSCQKKIKMMEVELEKEREDRTAVVRERHDLERKLNELTAAQLGTESVSVEKVNHLKRELKRTRALLKDAQLMLEREQKDAPSRVLIRQLRNQLEDAEFARTSALKAKQNVDLELQETSAQLEEITRTRNELDSKLVLVAREKAGLQSQLEEHEEEMSDVMKKYKAAVQQLSVDQLTLSDLSSQVSLLESEKNHLREQVAELSLRLETQSSDPTHVHETKRLEMRIKELESRLELEETTRQRLEGQINRLRETVEALSNEGEALRTKEQVAQEACRRAQRSLRDLQEDYASLQMRETEGDARRQEMELTTERLEAEVVTVRSDLKLALQRIQDLQSAMAEATDSSAEGEESDSDSDTSLDTFISSRGYNRKAPTIASSEGEGERDRSLRTEEESFSLLGNQQTESSA</sequence>
<feature type="compositionally biased region" description="Pro residues" evidence="2">
    <location>
        <begin position="76"/>
        <end position="86"/>
    </location>
</feature>
<feature type="compositionally biased region" description="Basic and acidic residues" evidence="2">
    <location>
        <begin position="139"/>
        <end position="157"/>
    </location>
</feature>
<dbReference type="Pfam" id="PF01576">
    <property type="entry name" value="Myosin_tail_1"/>
    <property type="match status" value="1"/>
</dbReference>
<feature type="compositionally biased region" description="Polar residues" evidence="2">
    <location>
        <begin position="1"/>
        <end position="17"/>
    </location>
</feature>